<gene>
    <name evidence="2" type="ORF">OESDEN_25589</name>
</gene>
<reference evidence="2 3" key="1">
    <citation type="submission" date="2014-03" db="EMBL/GenBank/DDBJ databases">
        <title>Draft genome of the hookworm Oesophagostomum dentatum.</title>
        <authorList>
            <person name="Mitreva M."/>
        </authorList>
    </citation>
    <scope>NUCLEOTIDE SEQUENCE [LARGE SCALE GENOMIC DNA]</scope>
    <source>
        <strain evidence="2 3">OD-Hann</strain>
    </source>
</reference>
<name>A0A0B1RUS1_OESDE</name>
<evidence type="ECO:0000313" key="3">
    <source>
        <dbReference type="Proteomes" id="UP000053660"/>
    </source>
</evidence>
<dbReference type="EMBL" id="KN613376">
    <property type="protein sequence ID" value="KHJ74795.1"/>
    <property type="molecule type" value="Genomic_DNA"/>
</dbReference>
<keyword evidence="3" id="KW-1185">Reference proteome</keyword>
<proteinExistence type="predicted"/>
<organism evidence="2 3">
    <name type="scientific">Oesophagostomum dentatum</name>
    <name type="common">Nodular worm</name>
    <dbReference type="NCBI Taxonomy" id="61180"/>
    <lineage>
        <taxon>Eukaryota</taxon>
        <taxon>Metazoa</taxon>
        <taxon>Ecdysozoa</taxon>
        <taxon>Nematoda</taxon>
        <taxon>Chromadorea</taxon>
        <taxon>Rhabditida</taxon>
        <taxon>Rhabditina</taxon>
        <taxon>Rhabditomorpha</taxon>
        <taxon>Strongyloidea</taxon>
        <taxon>Strongylidae</taxon>
        <taxon>Oesophagostomum</taxon>
    </lineage>
</organism>
<evidence type="ECO:0000256" key="1">
    <source>
        <dbReference type="SAM" id="MobiDB-lite"/>
    </source>
</evidence>
<feature type="region of interest" description="Disordered" evidence="1">
    <location>
        <begin position="24"/>
        <end position="55"/>
    </location>
</feature>
<evidence type="ECO:0000313" key="2">
    <source>
        <dbReference type="EMBL" id="KHJ74795.1"/>
    </source>
</evidence>
<dbReference type="AlphaFoldDB" id="A0A0B1RUS1"/>
<sequence>MMGRIFSVKTRSIKTNRACSCPARKGSLKKPKGAKPVCLTPSTERLLDEDDDETK</sequence>
<feature type="non-terminal residue" evidence="2">
    <location>
        <position position="55"/>
    </location>
</feature>
<accession>A0A0B1RUS1</accession>
<dbReference type="Proteomes" id="UP000053660">
    <property type="component" value="Unassembled WGS sequence"/>
</dbReference>
<protein>
    <submittedName>
        <fullName evidence="2">Uncharacterized protein</fullName>
    </submittedName>
</protein>